<name>A0AAE3IF72_9FIRM</name>
<reference evidence="2 3" key="1">
    <citation type="journal article" date="2021" name="ISME Commun">
        <title>Automated analysis of genomic sequences facilitates high-throughput and comprehensive description of bacteria.</title>
        <authorList>
            <person name="Hitch T.C.A."/>
        </authorList>
    </citation>
    <scope>NUCLEOTIDE SEQUENCE [LARGE SCALE GENOMIC DNA]</scope>
    <source>
        <strain evidence="2 3">Sanger_31</strain>
    </source>
</reference>
<sequence length="304" mass="35591">MSLFGDIDLTKLFDHDSEYGKSYVFGEITDEMIARAEQTLGYKMPASYIELLKVQNGGMISDELDESWLTTIYGIGPTADTFNSLEERFENWKEEWEYPDIGIPFGETQSAGHDMYYMDFRSADENGEPRIVRIVNEMDNEVYFVADNLVEFIKLIIANQEIEENVWIKEIVMGLFSKIKDFLRGPIYRINREVLADYMNNEIQFSVENNLSACGEFYLSPSEDEPEEHIIITNNDAPCKCPMESEKDFTGITIYANRSSYYNPEKDEIYRTVDEFIRFKLNEFPEWFIFRGETSDLDKYMIKK</sequence>
<dbReference type="SUPFAM" id="SSF160631">
    <property type="entry name" value="SMI1/KNR4-like"/>
    <property type="match status" value="1"/>
</dbReference>
<evidence type="ECO:0000259" key="1">
    <source>
        <dbReference type="SMART" id="SM00860"/>
    </source>
</evidence>
<gene>
    <name evidence="2" type="ORF">OCV57_02200</name>
</gene>
<feature type="domain" description="Knr4/Smi1-like" evidence="1">
    <location>
        <begin position="27"/>
        <end position="155"/>
    </location>
</feature>
<organism evidence="2 3">
    <name type="scientific">Hominimerdicola aceti</name>
    <dbReference type="NCBI Taxonomy" id="2981726"/>
    <lineage>
        <taxon>Bacteria</taxon>
        <taxon>Bacillati</taxon>
        <taxon>Bacillota</taxon>
        <taxon>Clostridia</taxon>
        <taxon>Eubacteriales</taxon>
        <taxon>Oscillospiraceae</taxon>
        <taxon>Hominimerdicola</taxon>
    </lineage>
</organism>
<accession>A0AAE3IF72</accession>
<dbReference type="AlphaFoldDB" id="A0AAE3IF72"/>
<dbReference type="Pfam" id="PF09346">
    <property type="entry name" value="SMI1_KNR4"/>
    <property type="match status" value="1"/>
</dbReference>
<dbReference type="InterPro" id="IPR037883">
    <property type="entry name" value="Knr4/Smi1-like_sf"/>
</dbReference>
<proteinExistence type="predicted"/>
<dbReference type="RefSeq" id="WP_267300344.1">
    <property type="nucleotide sequence ID" value="NZ_JAOQJZ010000002.1"/>
</dbReference>
<dbReference type="Gene3D" id="3.40.1580.10">
    <property type="entry name" value="SMI1/KNR4-like"/>
    <property type="match status" value="1"/>
</dbReference>
<dbReference type="EMBL" id="JAOQJZ010000002">
    <property type="protein sequence ID" value="MCU6704740.1"/>
    <property type="molecule type" value="Genomic_DNA"/>
</dbReference>
<evidence type="ECO:0000313" key="3">
    <source>
        <dbReference type="Proteomes" id="UP001208131"/>
    </source>
</evidence>
<comment type="caution">
    <text evidence="2">The sequence shown here is derived from an EMBL/GenBank/DDBJ whole genome shotgun (WGS) entry which is preliminary data.</text>
</comment>
<dbReference type="Proteomes" id="UP001208131">
    <property type="component" value="Unassembled WGS sequence"/>
</dbReference>
<dbReference type="InterPro" id="IPR018958">
    <property type="entry name" value="Knr4/Smi1-like_dom"/>
</dbReference>
<evidence type="ECO:0000313" key="2">
    <source>
        <dbReference type="EMBL" id="MCU6704740.1"/>
    </source>
</evidence>
<keyword evidence="3" id="KW-1185">Reference proteome</keyword>
<dbReference type="SMART" id="SM00860">
    <property type="entry name" value="SMI1_KNR4"/>
    <property type="match status" value="1"/>
</dbReference>
<protein>
    <submittedName>
        <fullName evidence="2">SMI1/KNR4 family protein</fullName>
    </submittedName>
</protein>